<organism evidence="1">
    <name type="scientific">viral metagenome</name>
    <dbReference type="NCBI Taxonomy" id="1070528"/>
    <lineage>
        <taxon>unclassified sequences</taxon>
        <taxon>metagenomes</taxon>
        <taxon>organismal metagenomes</taxon>
    </lineage>
</organism>
<dbReference type="EMBL" id="MT143356">
    <property type="protein sequence ID" value="QJA95929.1"/>
    <property type="molecule type" value="Genomic_DNA"/>
</dbReference>
<accession>A0A6M3LNN7</accession>
<gene>
    <name evidence="1" type="ORF">MM415B05052_0007</name>
</gene>
<protein>
    <submittedName>
        <fullName evidence="1">Uncharacterized protein</fullName>
    </submittedName>
</protein>
<dbReference type="AlphaFoldDB" id="A0A6M3LNN7"/>
<proteinExistence type="predicted"/>
<name>A0A6M3LNN7_9ZZZZ</name>
<sequence length="49" mass="5380">MAWVVHLGPIVPNVADNCGCEYCLKKALNTDTVGGESDEEDEEEEEDKP</sequence>
<reference evidence="1" key="1">
    <citation type="submission" date="2020-03" db="EMBL/GenBank/DDBJ databases">
        <title>The deep terrestrial virosphere.</title>
        <authorList>
            <person name="Holmfeldt K."/>
            <person name="Nilsson E."/>
            <person name="Simone D."/>
            <person name="Lopez-Fernandez M."/>
            <person name="Wu X."/>
            <person name="de Brujin I."/>
            <person name="Lundin D."/>
            <person name="Andersson A."/>
            <person name="Bertilsson S."/>
            <person name="Dopson M."/>
        </authorList>
    </citation>
    <scope>NUCLEOTIDE SEQUENCE</scope>
    <source>
        <strain evidence="1">MM415B05052</strain>
    </source>
</reference>
<evidence type="ECO:0000313" key="1">
    <source>
        <dbReference type="EMBL" id="QJA95929.1"/>
    </source>
</evidence>